<dbReference type="STRING" id="341454.A0A4S2MKU7"/>
<evidence type="ECO:0000259" key="1">
    <source>
        <dbReference type="Pfam" id="PF06985"/>
    </source>
</evidence>
<organism evidence="2 3">
    <name type="scientific">Ascodesmis nigricans</name>
    <dbReference type="NCBI Taxonomy" id="341454"/>
    <lineage>
        <taxon>Eukaryota</taxon>
        <taxon>Fungi</taxon>
        <taxon>Dikarya</taxon>
        <taxon>Ascomycota</taxon>
        <taxon>Pezizomycotina</taxon>
        <taxon>Pezizomycetes</taxon>
        <taxon>Pezizales</taxon>
        <taxon>Ascodesmidaceae</taxon>
        <taxon>Ascodesmis</taxon>
    </lineage>
</organism>
<dbReference type="OrthoDB" id="5135333at2759"/>
<feature type="non-terminal residue" evidence="2">
    <location>
        <position position="364"/>
    </location>
</feature>
<dbReference type="PANTHER" id="PTHR33112:SF12">
    <property type="entry name" value="HETEROKARYON INCOMPATIBILITY DOMAIN-CONTAINING PROTEIN"/>
    <property type="match status" value="1"/>
</dbReference>
<feature type="non-terminal residue" evidence="2">
    <location>
        <position position="1"/>
    </location>
</feature>
<evidence type="ECO:0000313" key="2">
    <source>
        <dbReference type="EMBL" id="TGZ77600.1"/>
    </source>
</evidence>
<name>A0A4S2MKU7_9PEZI</name>
<dbReference type="PANTHER" id="PTHR33112">
    <property type="entry name" value="DOMAIN PROTEIN, PUTATIVE-RELATED"/>
    <property type="match status" value="1"/>
</dbReference>
<dbReference type="InParanoid" id="A0A4S2MKU7"/>
<dbReference type="AlphaFoldDB" id="A0A4S2MKU7"/>
<feature type="domain" description="Heterokaryon incompatibility" evidence="1">
    <location>
        <begin position="193"/>
        <end position="345"/>
    </location>
</feature>
<gene>
    <name evidence="2" type="ORF">EX30DRAFT_299576</name>
</gene>
<keyword evidence="3" id="KW-1185">Reference proteome</keyword>
<accession>A0A4S2MKU7</accession>
<sequence>LCTVCRRLDLWELLRRPAYPPEYAILGFYPEIREKAAYCRFCRLVVTTITTGWKSTMELDWDACSNLEETECALDHKLWVMTQPLPPEALKAKIDSGIIEKCSLDVLGEDGVSKGMHDSEIFHPRLVEGDVANEYMLKRWMDICVDYHGDTCGAEIKNNTLRIPKCVRVIDIEAMRLVPAASRSLFSPKIRQYVALSYVWGAVGSKDYETTQANYQQRLRRGGLSDVNFPRTILDAIETTRRLGARYLWIDAVCIIQDSDDDKKDQIGNMNIVYGAAHFTIVAAGSDDARGPIPRSHKGSPHTVQQNVVEINGVRVALPLPTLWDLEWTPSLAPKWFERGWTYQERHLSVRIFVFTTHQVLFQC</sequence>
<evidence type="ECO:0000313" key="3">
    <source>
        <dbReference type="Proteomes" id="UP000298138"/>
    </source>
</evidence>
<reference evidence="2 3" key="1">
    <citation type="submission" date="2019-04" db="EMBL/GenBank/DDBJ databases">
        <title>Comparative genomics and transcriptomics to analyze fruiting body development in filamentous ascomycetes.</title>
        <authorList>
            <consortium name="DOE Joint Genome Institute"/>
            <person name="Lutkenhaus R."/>
            <person name="Traeger S."/>
            <person name="Breuer J."/>
            <person name="Kuo A."/>
            <person name="Lipzen A."/>
            <person name="Pangilinan J."/>
            <person name="Dilworth D."/>
            <person name="Sandor L."/>
            <person name="Poggeler S."/>
            <person name="Barry K."/>
            <person name="Grigoriev I.V."/>
            <person name="Nowrousian M."/>
        </authorList>
    </citation>
    <scope>NUCLEOTIDE SEQUENCE [LARGE SCALE GENOMIC DNA]</scope>
    <source>
        <strain evidence="2 3">CBS 389.68</strain>
    </source>
</reference>
<protein>
    <submittedName>
        <fullName evidence="2">HET-domain-containing protein</fullName>
    </submittedName>
</protein>
<dbReference type="InterPro" id="IPR010730">
    <property type="entry name" value="HET"/>
</dbReference>
<proteinExistence type="predicted"/>
<dbReference type="Pfam" id="PF06985">
    <property type="entry name" value="HET"/>
    <property type="match status" value="1"/>
</dbReference>
<dbReference type="EMBL" id="ML220151">
    <property type="protein sequence ID" value="TGZ77600.1"/>
    <property type="molecule type" value="Genomic_DNA"/>
</dbReference>
<dbReference type="Proteomes" id="UP000298138">
    <property type="component" value="Unassembled WGS sequence"/>
</dbReference>